<dbReference type="HOGENOM" id="CLU_215987_0_0_9"/>
<organism evidence="1 2">
    <name type="scientific">Streptococcus equi subsp. zooepidemicus (strain MGCS10565)</name>
    <dbReference type="NCBI Taxonomy" id="552526"/>
    <lineage>
        <taxon>Bacteria</taxon>
        <taxon>Bacillati</taxon>
        <taxon>Bacillota</taxon>
        <taxon>Bacilli</taxon>
        <taxon>Lactobacillales</taxon>
        <taxon>Streptococcaceae</taxon>
        <taxon>Streptococcus</taxon>
    </lineage>
</organism>
<evidence type="ECO:0000313" key="2">
    <source>
        <dbReference type="Proteomes" id="UP000001873"/>
    </source>
</evidence>
<dbReference type="Proteomes" id="UP000001873">
    <property type="component" value="Chromosome"/>
</dbReference>
<proteinExistence type="predicted"/>
<dbReference type="AlphaFoldDB" id="B4U2U4"/>
<evidence type="ECO:0000313" key="1">
    <source>
        <dbReference type="EMBL" id="ACG62311.1"/>
    </source>
</evidence>
<dbReference type="KEGG" id="sez:Sez_0953"/>
<gene>
    <name evidence="1" type="ordered locus">Sez_0953</name>
</gene>
<reference evidence="1 2" key="1">
    <citation type="journal article" date="2008" name="PLoS ONE">
        <title>Genome sequence of a lancefield group C Streptococcus zooepidemicus strain causing epidemic nephritis: new information about an old disease.</title>
        <authorList>
            <person name="Beres S.B."/>
            <person name="Sesso R."/>
            <person name="Pinto S.W.L."/>
            <person name="Hoe N.P."/>
            <person name="Porcella S.F."/>
            <person name="Deleo F.R."/>
            <person name="Musser J.M."/>
        </authorList>
    </citation>
    <scope>NUCLEOTIDE SEQUENCE [LARGE SCALE GENOMIC DNA]</scope>
    <source>
        <strain evidence="1 2">MGCS10565</strain>
    </source>
</reference>
<name>B4U2U4_STREM</name>
<dbReference type="EMBL" id="CP001129">
    <property type="protein sequence ID" value="ACG62311.1"/>
    <property type="molecule type" value="Genomic_DNA"/>
</dbReference>
<protein>
    <submittedName>
        <fullName evidence="1">Uncharacterized protein</fullName>
    </submittedName>
</protein>
<accession>B4U2U4</accession>
<sequence length="49" mass="5862">MLPQLWQKCNLLSMKAEKAHIIRIKDFYQKKKALLSFNVQLFQICLIIL</sequence>